<name>A0A7C3ZRE2_ARCFL</name>
<dbReference type="InterPro" id="IPR024654">
    <property type="entry name" value="Calcineurin-like_PHP_lpxH"/>
</dbReference>
<evidence type="ECO:0000313" key="3">
    <source>
        <dbReference type="EMBL" id="HGF87394.1"/>
    </source>
</evidence>
<dbReference type="Pfam" id="PF12850">
    <property type="entry name" value="Metallophos_2"/>
    <property type="match status" value="1"/>
</dbReference>
<feature type="domain" description="Calcineurin-like phosphoesterase" evidence="1">
    <location>
        <begin position="14"/>
        <end position="126"/>
    </location>
</feature>
<organism evidence="3">
    <name type="scientific">Archaeoglobus fulgidus</name>
    <dbReference type="NCBI Taxonomy" id="2234"/>
    <lineage>
        <taxon>Archaea</taxon>
        <taxon>Methanobacteriati</taxon>
        <taxon>Methanobacteriota</taxon>
        <taxon>Archaeoglobi</taxon>
        <taxon>Archaeoglobales</taxon>
        <taxon>Archaeoglobaceae</taxon>
        <taxon>Archaeoglobus</taxon>
    </lineage>
</organism>
<proteinExistence type="predicted"/>
<dbReference type="PANTHER" id="PTHR39323">
    <property type="entry name" value="BLR1149 PROTEIN"/>
    <property type="match status" value="1"/>
</dbReference>
<dbReference type="InterPro" id="IPR029052">
    <property type="entry name" value="Metallo-depent_PP-like"/>
</dbReference>
<dbReference type="PANTHER" id="PTHR39323:SF1">
    <property type="entry name" value="BLR1149 PROTEIN"/>
    <property type="match status" value="1"/>
</dbReference>
<dbReference type="AlphaFoldDB" id="A0A7C3ZRE2"/>
<dbReference type="Gene3D" id="3.60.21.10">
    <property type="match status" value="1"/>
</dbReference>
<evidence type="ECO:0000259" key="1">
    <source>
        <dbReference type="Pfam" id="PF12850"/>
    </source>
</evidence>
<dbReference type="EMBL" id="DSCQ01000107">
    <property type="protein sequence ID" value="HET21996.1"/>
    <property type="molecule type" value="Genomic_DNA"/>
</dbReference>
<gene>
    <name evidence="2" type="ORF">ENN70_08100</name>
    <name evidence="3" type="ORF">ENR21_03015</name>
</gene>
<evidence type="ECO:0000313" key="2">
    <source>
        <dbReference type="EMBL" id="HET21996.1"/>
    </source>
</evidence>
<dbReference type="EMBL" id="DSQD01000089">
    <property type="protein sequence ID" value="HGF87394.1"/>
    <property type="molecule type" value="Genomic_DNA"/>
</dbReference>
<dbReference type="NCBIfam" id="TIGR00024">
    <property type="entry name" value="SbcD_rel_arch"/>
    <property type="match status" value="1"/>
</dbReference>
<accession>A0A7C3ZRE2</accession>
<dbReference type="SUPFAM" id="SSF56300">
    <property type="entry name" value="Metallo-dependent phosphatases"/>
    <property type="match status" value="1"/>
</dbReference>
<sequence>MRIEEDVLFIGKKAVIADVHLGLVRHYDGELIEKALSVAEKVEMLIVAGDLRHLGKRGQHERFIREVGEITELILVRGNHDIGLECEKGIRIGKYGIFHGHAVPDDEILNAKFLIFGHAHPAYFIRDSAGGYRERVFLTGDVEGKKIVVLPAFNELCASTAVNLDRPAGFMFRKYDYRDWYAVMLDGTLLKI</sequence>
<reference evidence="3" key="1">
    <citation type="journal article" date="2020" name="mSystems">
        <title>Genome- and Community-Level Interaction Insights into Carbon Utilization and Element Cycling Functions of Hydrothermarchaeota in Hydrothermal Sediment.</title>
        <authorList>
            <person name="Zhou Z."/>
            <person name="Liu Y."/>
            <person name="Xu W."/>
            <person name="Pan J."/>
            <person name="Luo Z.H."/>
            <person name="Li M."/>
        </authorList>
    </citation>
    <scope>NUCLEOTIDE SEQUENCE [LARGE SCALE GENOMIC DNA]</scope>
    <source>
        <strain evidence="2">SpSt-12</strain>
        <strain evidence="3">SpSt-38</strain>
    </source>
</reference>
<protein>
    <recommendedName>
        <fullName evidence="1">Calcineurin-like phosphoesterase domain-containing protein</fullName>
    </recommendedName>
</protein>
<comment type="caution">
    <text evidence="3">The sequence shown here is derived from an EMBL/GenBank/DDBJ whole genome shotgun (WGS) entry which is preliminary data.</text>
</comment>
<dbReference type="InterPro" id="IPR004376">
    <property type="entry name" value="Pesterase_MJ0037"/>
</dbReference>